<organism evidence="4 5">
    <name type="scientific">Mikania micrantha</name>
    <name type="common">bitter vine</name>
    <dbReference type="NCBI Taxonomy" id="192012"/>
    <lineage>
        <taxon>Eukaryota</taxon>
        <taxon>Viridiplantae</taxon>
        <taxon>Streptophyta</taxon>
        <taxon>Embryophyta</taxon>
        <taxon>Tracheophyta</taxon>
        <taxon>Spermatophyta</taxon>
        <taxon>Magnoliopsida</taxon>
        <taxon>eudicotyledons</taxon>
        <taxon>Gunneridae</taxon>
        <taxon>Pentapetalae</taxon>
        <taxon>asterids</taxon>
        <taxon>campanulids</taxon>
        <taxon>Asterales</taxon>
        <taxon>Asteraceae</taxon>
        <taxon>Asteroideae</taxon>
        <taxon>Heliantheae alliance</taxon>
        <taxon>Eupatorieae</taxon>
        <taxon>Mikania</taxon>
    </lineage>
</organism>
<feature type="region of interest" description="Disordered" evidence="3">
    <location>
        <begin position="145"/>
        <end position="188"/>
    </location>
</feature>
<dbReference type="EMBL" id="SZYD01000001">
    <property type="protein sequence ID" value="KAD7478686.1"/>
    <property type="molecule type" value="Genomic_DNA"/>
</dbReference>
<keyword evidence="5" id="KW-1185">Reference proteome</keyword>
<dbReference type="AlphaFoldDB" id="A0A5N6Q3N9"/>
<evidence type="ECO:0000256" key="1">
    <source>
        <dbReference type="ARBA" id="ARBA00023013"/>
    </source>
</evidence>
<keyword evidence="1" id="KW-0649">Protein kinase inhibitor</keyword>
<dbReference type="Proteomes" id="UP000326396">
    <property type="component" value="Linkage Group LG1"/>
</dbReference>
<dbReference type="PANTHER" id="PTHR33142">
    <property type="entry name" value="CYCLIN-DEPENDENT PROTEIN KINASE INHIBITOR SMR13"/>
    <property type="match status" value="1"/>
</dbReference>
<dbReference type="GO" id="GO:0004860">
    <property type="term" value="F:protein kinase inhibitor activity"/>
    <property type="evidence" value="ECO:0007669"/>
    <property type="project" value="UniProtKB-KW"/>
</dbReference>
<dbReference type="GO" id="GO:0032875">
    <property type="term" value="P:regulation of DNA endoreduplication"/>
    <property type="evidence" value="ECO:0007669"/>
    <property type="project" value="InterPro"/>
</dbReference>
<evidence type="ECO:0000313" key="4">
    <source>
        <dbReference type="EMBL" id="KAD7478686.1"/>
    </source>
</evidence>
<comment type="caution">
    <text evidence="4">The sequence shown here is derived from an EMBL/GenBank/DDBJ whole genome shotgun (WGS) entry which is preliminary data.</text>
</comment>
<name>A0A5N6Q3N9_9ASTR</name>
<dbReference type="OrthoDB" id="1302889at2759"/>
<proteinExistence type="predicted"/>
<evidence type="ECO:0000256" key="2">
    <source>
        <dbReference type="ARBA" id="ARBA00023306"/>
    </source>
</evidence>
<sequence length="215" mass="24001">MMESVASRWCHEEVFGLRGAGRYKAGLREGSDCRAQLHHTDDQATVGELTTVLKKTNPNEHNLHWKPKTPATREKEPLLIIGAKFFLVGCPAFTGKKHPKQTVFSNLFGVFDMGFSKKHQVDGESLEGKKWVIAGITMRAPLRCLSTRKTKEDDDNSNSGNTTPTSKDSRIPEALPCPPPPRKRRPVATCQNNANREFFTSPELDALFTQLSKPN</sequence>
<accession>A0A5N6Q3N9</accession>
<feature type="compositionally biased region" description="Polar residues" evidence="3">
    <location>
        <begin position="157"/>
        <end position="166"/>
    </location>
</feature>
<evidence type="ECO:0000313" key="5">
    <source>
        <dbReference type="Proteomes" id="UP000326396"/>
    </source>
</evidence>
<gene>
    <name evidence="4" type="ORF">E3N88_01822</name>
</gene>
<dbReference type="PANTHER" id="PTHR33142:SF48">
    <property type="entry name" value="CYCLIN-DEPENDENT PROTEIN KINASE INHIBITOR SMR15"/>
    <property type="match status" value="1"/>
</dbReference>
<reference evidence="4 5" key="1">
    <citation type="submission" date="2019-05" db="EMBL/GenBank/DDBJ databases">
        <title>Mikania micrantha, genome provides insights into the molecular mechanism of rapid growth.</title>
        <authorList>
            <person name="Liu B."/>
        </authorList>
    </citation>
    <scope>NUCLEOTIDE SEQUENCE [LARGE SCALE GENOMIC DNA]</scope>
    <source>
        <strain evidence="4">NLD-2019</strain>
        <tissue evidence="4">Leaf</tissue>
    </source>
</reference>
<keyword evidence="2" id="KW-0131">Cell cycle</keyword>
<dbReference type="InterPro" id="IPR040389">
    <property type="entry name" value="SMR"/>
</dbReference>
<evidence type="ECO:0000256" key="3">
    <source>
        <dbReference type="SAM" id="MobiDB-lite"/>
    </source>
</evidence>
<protein>
    <submittedName>
        <fullName evidence="4">Uncharacterized protein</fullName>
    </submittedName>
</protein>